<gene>
    <name evidence="13" type="ORF">ACFFSY_03570</name>
</gene>
<keyword evidence="5 11" id="KW-0732">Signal</keyword>
<dbReference type="InterPro" id="IPR015500">
    <property type="entry name" value="Peptidase_S8_subtilisin-rel"/>
</dbReference>
<evidence type="ECO:0000313" key="14">
    <source>
        <dbReference type="Proteomes" id="UP001589747"/>
    </source>
</evidence>
<sequence length="1475" mass="154361">MGSRKISHQIISASLATLLASGVAIPYNAMAASPSEIAASGTTVSFSPIKKTGFISKGIDTSTSEPVRVIVTLTAEPGAVGLYGRSMGITTMSEQSAEAAADSQQDSFIGTAEDNGLDMTVNEQFNTVLNGMEVTIPADQIPALAALPGVASVYENLTYYSIPNVTADGGGDLPLYYDNLPLEQIGVDKAWAAGLTGAGLKVGVIDTGVDYDHPDLQGAYAGGYDAFFQDEDPYEEIPDPAAQNAGTSHGTHVSGTIVGQANNVNAEFAQRGIAPGADLYVYKVLGFDAVTKKSSGSSAQVIAGIEHAVEDGMDVINLSLGSDAEKDVNTPDAIAINNAVLAGVVAVVANGNAGDSAPYYYTMGSPASSQLAISVGAATTAIQSSSVETTATLAADPFTLKLMAWKTGEDVAEYLGSDPIDGVYVGIGDDADYQGIDITGKVALVSRGNLSFVEKIAKAKAHGAKAVILFNGINSANGSVNLSESISGRDGYMSNVLADDLSYIPMFDMSGTQGRALARAVLNDPGTPLQFAFGTFIPYEALKGDQMASFSSRGPDSDANYSIKPDIVAPGNSIFSTYPAYGGNYDEAYARLSGTSMATPHVTGLALLLKQLHPEWTPFDIRAALANTATTMTDGDGKPYDVYSQGAGRVDVSRAIDTPALLETVDEITILDPNLHEKTVVNNGSSASFGMMAPGSDVKTEQLVLKNFSDDAVTYTASIKMHSNLSDALSPFIEADAGGLVVQVEGLNEDDTITAEAQQNKALALKVQPTLTAQPGMYEGEIVLTSNSDDPALHLPFVVHVGDERASNGFGVQDVSASPIAISPNDDGYQDATDVSFKLTASNINYIEMNAYGLDDKLIGTLYAEQQFDDNGNLKVLEPKAYAFPITNEYIDGETDADDNLIVKHLKPGQYKLEVLAVANYNPVIGSYSNIYYAYGLYKVESEGEAALALAAKNLVTSAAVNVTQINNKVLTFPATTGLTYSVTASSRPDYIKDNVLLKRPASSESDLPVTLTARVALTADTKNYLQVDVPVTVPKNTVTENSGGGFVGTPSPPSPTPSPSPSPESTGSKLNPSVPAVVAQGQQQSNVTVATEPKSSAINVTVSDDNLKTALEKAGKSPTAFVMAVENKENLEANFTLSASQTQQLAKAPTGSSLIVNNGDSSVAIPSSVMSHVPAGAGVQVSVKPEKEKSSIFAIGANDKVVGDPIAFELYVLNGSSTTPLTLPGSQRVVRSFTVPGTISANTAGVLYEEDGRVSPVASVLTPQSNGTTIVTVSRPGFSTYTLVSRDVSFTDIDRSWAKSQIEAMARKLIVNGTSETLFSPKKNVTRAEYAAMISRALGLNPSADVTLSDVRTSDWYANEVTAAYAAGIVTGDGAGHFNPNGIITREQMSTMLARAMTLLGVQPSMSQPSHTTYQDVSGFSSYARNSIEAVTAAGIMQGESINGVTYFHADAAVTRDMATVALYKLLKQAKLTD</sequence>
<keyword evidence="6 8" id="KW-0378">Hydrolase</keyword>
<dbReference type="Gene3D" id="3.40.50.200">
    <property type="entry name" value="Peptidase S8/S53 domain"/>
    <property type="match status" value="2"/>
</dbReference>
<dbReference type="PROSITE" id="PS51892">
    <property type="entry name" value="SUBTILASE"/>
    <property type="match status" value="1"/>
</dbReference>
<dbReference type="EMBL" id="JBHMDO010000008">
    <property type="protein sequence ID" value="MFB9324999.1"/>
    <property type="molecule type" value="Genomic_DNA"/>
</dbReference>
<dbReference type="InterPro" id="IPR046450">
    <property type="entry name" value="PA_dom_sf"/>
</dbReference>
<feature type="domain" description="SLH" evidence="12">
    <location>
        <begin position="1286"/>
        <end position="1344"/>
    </location>
</feature>
<comment type="similarity">
    <text evidence="1 8 9">Belongs to the peptidase S8 family.</text>
</comment>
<dbReference type="InterPro" id="IPR000209">
    <property type="entry name" value="Peptidase_S8/S53_dom"/>
</dbReference>
<reference evidence="13 14" key="1">
    <citation type="submission" date="2024-09" db="EMBL/GenBank/DDBJ databases">
        <authorList>
            <person name="Sun Q."/>
            <person name="Mori K."/>
        </authorList>
    </citation>
    <scope>NUCLEOTIDE SEQUENCE [LARGE SCALE GENOMIC DNA]</scope>
    <source>
        <strain evidence="13 14">TISTR 2452</strain>
    </source>
</reference>
<evidence type="ECO:0000256" key="4">
    <source>
        <dbReference type="ARBA" id="ARBA00022670"/>
    </source>
</evidence>
<name>A0ABV5KIF5_9BACL</name>
<dbReference type="SUPFAM" id="SSF52743">
    <property type="entry name" value="Subtilisin-like"/>
    <property type="match status" value="1"/>
</dbReference>
<comment type="caution">
    <text evidence="13">The sequence shown here is derived from an EMBL/GenBank/DDBJ whole genome shotgun (WGS) entry which is preliminary data.</text>
</comment>
<dbReference type="CDD" id="cd07474">
    <property type="entry name" value="Peptidases_S8_subtilisin_Vpr-like"/>
    <property type="match status" value="1"/>
</dbReference>
<feature type="chain" id="PRO_5047144701" evidence="11">
    <location>
        <begin position="32"/>
        <end position="1475"/>
    </location>
</feature>
<dbReference type="InterPro" id="IPR022398">
    <property type="entry name" value="Peptidase_S8_His-AS"/>
</dbReference>
<evidence type="ECO:0000256" key="8">
    <source>
        <dbReference type="PROSITE-ProRule" id="PRU01240"/>
    </source>
</evidence>
<dbReference type="Pfam" id="PF00395">
    <property type="entry name" value="SLH"/>
    <property type="match status" value="3"/>
</dbReference>
<dbReference type="PROSITE" id="PS00137">
    <property type="entry name" value="SUBTILASE_HIS"/>
    <property type="match status" value="1"/>
</dbReference>
<dbReference type="PRINTS" id="PR00723">
    <property type="entry name" value="SUBTILISIN"/>
</dbReference>
<evidence type="ECO:0000256" key="7">
    <source>
        <dbReference type="ARBA" id="ARBA00022825"/>
    </source>
</evidence>
<dbReference type="SUPFAM" id="SSF52025">
    <property type="entry name" value="PA domain"/>
    <property type="match status" value="1"/>
</dbReference>
<dbReference type="PANTHER" id="PTHR43806:SF65">
    <property type="entry name" value="SERINE PROTEASE APRX"/>
    <property type="match status" value="1"/>
</dbReference>
<feature type="signal peptide" evidence="11">
    <location>
        <begin position="1"/>
        <end position="31"/>
    </location>
</feature>
<evidence type="ECO:0000256" key="6">
    <source>
        <dbReference type="ARBA" id="ARBA00022801"/>
    </source>
</evidence>
<keyword evidence="4 8" id="KW-0645">Protease</keyword>
<dbReference type="Pfam" id="PF00082">
    <property type="entry name" value="Peptidase_S8"/>
    <property type="match status" value="1"/>
</dbReference>
<dbReference type="InterPro" id="IPR023827">
    <property type="entry name" value="Peptidase_S8_Asp-AS"/>
</dbReference>
<keyword evidence="3" id="KW-0964">Secreted</keyword>
<evidence type="ECO:0000259" key="12">
    <source>
        <dbReference type="PROSITE" id="PS51272"/>
    </source>
</evidence>
<feature type="region of interest" description="Disordered" evidence="10">
    <location>
        <begin position="1037"/>
        <end position="1073"/>
    </location>
</feature>
<feature type="active site" description="Charge relay system" evidence="8">
    <location>
        <position position="249"/>
    </location>
</feature>
<evidence type="ECO:0000313" key="13">
    <source>
        <dbReference type="EMBL" id="MFB9324999.1"/>
    </source>
</evidence>
<keyword evidence="7 8" id="KW-0720">Serine protease</keyword>
<feature type="active site" description="Charge relay system" evidence="8">
    <location>
        <position position="596"/>
    </location>
</feature>
<evidence type="ECO:0000256" key="9">
    <source>
        <dbReference type="RuleBase" id="RU003355"/>
    </source>
</evidence>
<organism evidence="13 14">
    <name type="scientific">Paenibacillus aurantiacus</name>
    <dbReference type="NCBI Taxonomy" id="1936118"/>
    <lineage>
        <taxon>Bacteria</taxon>
        <taxon>Bacillati</taxon>
        <taxon>Bacillota</taxon>
        <taxon>Bacilli</taxon>
        <taxon>Bacillales</taxon>
        <taxon>Paenibacillaceae</taxon>
        <taxon>Paenibacillus</taxon>
    </lineage>
</organism>
<dbReference type="PANTHER" id="PTHR43806">
    <property type="entry name" value="PEPTIDASE S8"/>
    <property type="match status" value="1"/>
</dbReference>
<dbReference type="InterPro" id="IPR023828">
    <property type="entry name" value="Peptidase_S8_Ser-AS"/>
</dbReference>
<evidence type="ECO:0000256" key="2">
    <source>
        <dbReference type="ARBA" id="ARBA00022512"/>
    </source>
</evidence>
<dbReference type="InterPro" id="IPR036852">
    <property type="entry name" value="Peptidase_S8/S53_dom_sf"/>
</dbReference>
<dbReference type="RefSeq" id="WP_377489992.1">
    <property type="nucleotide sequence ID" value="NZ_JBHMDO010000008.1"/>
</dbReference>
<dbReference type="Proteomes" id="UP001589747">
    <property type="component" value="Unassembled WGS sequence"/>
</dbReference>
<evidence type="ECO:0000256" key="11">
    <source>
        <dbReference type="SAM" id="SignalP"/>
    </source>
</evidence>
<accession>A0ABV5KIF5</accession>
<dbReference type="PROSITE" id="PS51272">
    <property type="entry name" value="SLH"/>
    <property type="match status" value="3"/>
</dbReference>
<proteinExistence type="inferred from homology"/>
<evidence type="ECO:0000256" key="1">
    <source>
        <dbReference type="ARBA" id="ARBA00011073"/>
    </source>
</evidence>
<dbReference type="InterPro" id="IPR050131">
    <property type="entry name" value="Peptidase_S8_subtilisin-like"/>
</dbReference>
<evidence type="ECO:0000256" key="10">
    <source>
        <dbReference type="SAM" id="MobiDB-lite"/>
    </source>
</evidence>
<dbReference type="InterPro" id="IPR034213">
    <property type="entry name" value="S8_Vpr-like"/>
</dbReference>
<dbReference type="PROSITE" id="PS00136">
    <property type="entry name" value="SUBTILASE_ASP"/>
    <property type="match status" value="1"/>
</dbReference>
<keyword evidence="14" id="KW-1185">Reference proteome</keyword>
<protein>
    <submittedName>
        <fullName evidence="13">S8 family serine peptidase</fullName>
    </submittedName>
</protein>
<dbReference type="Pfam" id="PF02225">
    <property type="entry name" value="PA"/>
    <property type="match status" value="1"/>
</dbReference>
<feature type="domain" description="SLH" evidence="12">
    <location>
        <begin position="1412"/>
        <end position="1475"/>
    </location>
</feature>
<dbReference type="Gene3D" id="3.50.30.30">
    <property type="match status" value="1"/>
</dbReference>
<feature type="compositionally biased region" description="Pro residues" evidence="10">
    <location>
        <begin position="1051"/>
        <end position="1063"/>
    </location>
</feature>
<keyword evidence="2" id="KW-0134">Cell wall</keyword>
<dbReference type="InterPro" id="IPR003137">
    <property type="entry name" value="PA_domain"/>
</dbReference>
<feature type="domain" description="SLH" evidence="12">
    <location>
        <begin position="1345"/>
        <end position="1408"/>
    </location>
</feature>
<feature type="active site" description="Charge relay system" evidence="8">
    <location>
        <position position="206"/>
    </location>
</feature>
<evidence type="ECO:0000256" key="5">
    <source>
        <dbReference type="ARBA" id="ARBA00022729"/>
    </source>
</evidence>
<dbReference type="InterPro" id="IPR001119">
    <property type="entry name" value="SLH_dom"/>
</dbReference>
<dbReference type="PROSITE" id="PS00138">
    <property type="entry name" value="SUBTILASE_SER"/>
    <property type="match status" value="1"/>
</dbReference>
<evidence type="ECO:0000256" key="3">
    <source>
        <dbReference type="ARBA" id="ARBA00022525"/>
    </source>
</evidence>